<proteinExistence type="inferred from homology"/>
<dbReference type="PANTHER" id="PTHR42760:SF133">
    <property type="entry name" value="3-OXOACYL-[ACYL-CARRIER-PROTEIN] REDUCTASE"/>
    <property type="match status" value="1"/>
</dbReference>
<comment type="similarity">
    <text evidence="1">Belongs to the short-chain dehydrogenases/reductases (SDR) family.</text>
</comment>
<keyword evidence="4" id="KW-1185">Reference proteome</keyword>
<dbReference type="GO" id="GO:0006633">
    <property type="term" value="P:fatty acid biosynthetic process"/>
    <property type="evidence" value="ECO:0007669"/>
    <property type="project" value="TreeGrafter"/>
</dbReference>
<dbReference type="GO" id="GO:0048038">
    <property type="term" value="F:quinone binding"/>
    <property type="evidence" value="ECO:0007669"/>
    <property type="project" value="TreeGrafter"/>
</dbReference>
<keyword evidence="2 3" id="KW-0560">Oxidoreductase</keyword>
<evidence type="ECO:0000313" key="3">
    <source>
        <dbReference type="EMBL" id="QDT40084.1"/>
    </source>
</evidence>
<dbReference type="CDD" id="cd05233">
    <property type="entry name" value="SDR_c"/>
    <property type="match status" value="1"/>
</dbReference>
<accession>A0A517R851</accession>
<name>A0A517R851_9PLAN</name>
<evidence type="ECO:0000313" key="4">
    <source>
        <dbReference type="Proteomes" id="UP000317171"/>
    </source>
</evidence>
<dbReference type="AlphaFoldDB" id="A0A517R851"/>
<dbReference type="InterPro" id="IPR002347">
    <property type="entry name" value="SDR_fam"/>
</dbReference>
<evidence type="ECO:0000256" key="1">
    <source>
        <dbReference type="ARBA" id="ARBA00006484"/>
    </source>
</evidence>
<dbReference type="KEGG" id="gaz:Pan241w_01370"/>
<reference evidence="3 4" key="1">
    <citation type="submission" date="2019-02" db="EMBL/GenBank/DDBJ databases">
        <title>Deep-cultivation of Planctomycetes and their phenomic and genomic characterization uncovers novel biology.</title>
        <authorList>
            <person name="Wiegand S."/>
            <person name="Jogler M."/>
            <person name="Boedeker C."/>
            <person name="Pinto D."/>
            <person name="Vollmers J."/>
            <person name="Rivas-Marin E."/>
            <person name="Kohn T."/>
            <person name="Peeters S.H."/>
            <person name="Heuer A."/>
            <person name="Rast P."/>
            <person name="Oberbeckmann S."/>
            <person name="Bunk B."/>
            <person name="Jeske O."/>
            <person name="Meyerdierks A."/>
            <person name="Storesund J.E."/>
            <person name="Kallscheuer N."/>
            <person name="Luecker S."/>
            <person name="Lage O.M."/>
            <person name="Pohl T."/>
            <person name="Merkel B.J."/>
            <person name="Hornburger P."/>
            <person name="Mueller R.-W."/>
            <person name="Bruemmer F."/>
            <person name="Labrenz M."/>
            <person name="Spormann A.M."/>
            <person name="Op den Camp H."/>
            <person name="Overmann J."/>
            <person name="Amann R."/>
            <person name="Jetten M.S.M."/>
            <person name="Mascher T."/>
            <person name="Medema M.H."/>
            <person name="Devos D.P."/>
            <person name="Kaster A.-K."/>
            <person name="Ovreas L."/>
            <person name="Rohde M."/>
            <person name="Galperin M.Y."/>
            <person name="Jogler C."/>
        </authorList>
    </citation>
    <scope>NUCLEOTIDE SEQUENCE [LARGE SCALE GENOMIC DNA]</scope>
    <source>
        <strain evidence="3 4">Pan241w</strain>
    </source>
</reference>
<dbReference type="InterPro" id="IPR036291">
    <property type="entry name" value="NAD(P)-bd_dom_sf"/>
</dbReference>
<gene>
    <name evidence="3" type="primary">fabG_1</name>
    <name evidence="3" type="ORF">Pan241w_01370</name>
</gene>
<dbReference type="PANTHER" id="PTHR42760">
    <property type="entry name" value="SHORT-CHAIN DEHYDROGENASES/REDUCTASES FAMILY MEMBER"/>
    <property type="match status" value="1"/>
</dbReference>
<protein>
    <submittedName>
        <fullName evidence="3">3-oxoacyl-[acyl-carrier-protein] reductase FabG</fullName>
        <ecNumber evidence="3">1.1.1.100</ecNumber>
    </submittedName>
</protein>
<dbReference type="PRINTS" id="PR00081">
    <property type="entry name" value="GDHRDH"/>
</dbReference>
<dbReference type="Gene3D" id="3.40.50.720">
    <property type="entry name" value="NAD(P)-binding Rossmann-like Domain"/>
    <property type="match status" value="1"/>
</dbReference>
<dbReference type="EC" id="1.1.1.100" evidence="3"/>
<dbReference type="Proteomes" id="UP000317171">
    <property type="component" value="Chromosome"/>
</dbReference>
<dbReference type="GO" id="GO:0004316">
    <property type="term" value="F:3-oxoacyl-[acyl-carrier-protein] reductase (NADPH) activity"/>
    <property type="evidence" value="ECO:0007669"/>
    <property type="project" value="UniProtKB-EC"/>
</dbReference>
<sequence>MNTADSEQKSQKFVILGATGAIGSELSRRLVQAGHEVFLGGRNQSRLECLSEELAAPTQTIDGTDPESIERCIQGACGKLGHVDGVVNCIGSVLLKPAHLTSDQEWSDVLAVNLTSAFAAVRSAAKVMGRQGGTIVLISSAAARIGLANHEAIAASKAGVIGLTLSAAATYANRGIRVNAVAPGLIKSNMTQSLWETPAAESASTDMHALNRIGEPADVASMIEWLLQAENNWITGQVLGIDGGLATIVPRARQKRG</sequence>
<dbReference type="RefSeq" id="WP_145209444.1">
    <property type="nucleotide sequence ID" value="NZ_CP036269.1"/>
</dbReference>
<organism evidence="3 4">
    <name type="scientific">Gimesia alba</name>
    <dbReference type="NCBI Taxonomy" id="2527973"/>
    <lineage>
        <taxon>Bacteria</taxon>
        <taxon>Pseudomonadati</taxon>
        <taxon>Planctomycetota</taxon>
        <taxon>Planctomycetia</taxon>
        <taxon>Planctomycetales</taxon>
        <taxon>Planctomycetaceae</taxon>
        <taxon>Gimesia</taxon>
    </lineage>
</organism>
<dbReference type="Pfam" id="PF13561">
    <property type="entry name" value="adh_short_C2"/>
    <property type="match status" value="1"/>
</dbReference>
<dbReference type="EMBL" id="CP036269">
    <property type="protein sequence ID" value="QDT40084.1"/>
    <property type="molecule type" value="Genomic_DNA"/>
</dbReference>
<dbReference type="OrthoDB" id="9803333at2"/>
<dbReference type="SUPFAM" id="SSF51735">
    <property type="entry name" value="NAD(P)-binding Rossmann-fold domains"/>
    <property type="match status" value="1"/>
</dbReference>
<evidence type="ECO:0000256" key="2">
    <source>
        <dbReference type="ARBA" id="ARBA00023002"/>
    </source>
</evidence>